<keyword evidence="6 17" id="KW-0808">Transferase</keyword>
<dbReference type="PRINTS" id="PR02050">
    <property type="entry name" value="B14GALTRFASE"/>
</dbReference>
<evidence type="ECO:0000256" key="13">
    <source>
        <dbReference type="ARBA" id="ARBA00023157"/>
    </source>
</evidence>
<dbReference type="GO" id="GO:0006487">
    <property type="term" value="P:protein N-linked glycosylation"/>
    <property type="evidence" value="ECO:0007669"/>
    <property type="project" value="TreeGrafter"/>
</dbReference>
<evidence type="ECO:0000313" key="21">
    <source>
        <dbReference type="RefSeq" id="XP_012686733.1"/>
    </source>
</evidence>
<comment type="similarity">
    <text evidence="4 17">Belongs to the glycosyltransferase 7 family.</text>
</comment>
<comment type="cofactor">
    <cofactor evidence="1 17">
        <name>Mn(2+)</name>
        <dbReference type="ChEBI" id="CHEBI:29035"/>
    </cofactor>
</comment>
<keyword evidence="14 17" id="KW-0325">Glycoprotein</keyword>
<comment type="pathway">
    <text evidence="3 17">Protein modification; protein glycosylation.</text>
</comment>
<name>A0A6P3W147_CLUHA</name>
<keyword evidence="9 17" id="KW-0735">Signal-anchor</keyword>
<evidence type="ECO:0000256" key="1">
    <source>
        <dbReference type="ARBA" id="ARBA00001936"/>
    </source>
</evidence>
<keyword evidence="11 17" id="KW-0333">Golgi apparatus</keyword>
<dbReference type="PANTHER" id="PTHR19300">
    <property type="entry name" value="BETA-1,4-GALACTOSYLTRANSFERASE"/>
    <property type="match status" value="1"/>
</dbReference>
<evidence type="ECO:0000256" key="16">
    <source>
        <dbReference type="ARBA" id="ARBA00049413"/>
    </source>
</evidence>
<keyword evidence="5 17" id="KW-0328">Glycosyltransferase</keyword>
<dbReference type="GO" id="GO:0005975">
    <property type="term" value="P:carbohydrate metabolic process"/>
    <property type="evidence" value="ECO:0007669"/>
    <property type="project" value="InterPro"/>
</dbReference>
<evidence type="ECO:0000256" key="3">
    <source>
        <dbReference type="ARBA" id="ARBA00004922"/>
    </source>
</evidence>
<dbReference type="GO" id="GO:0003831">
    <property type="term" value="F:beta-N-acetylglucosaminylglycopeptide beta-1,4-galactosyltransferase activity"/>
    <property type="evidence" value="ECO:0007669"/>
    <property type="project" value="TreeGrafter"/>
</dbReference>
<gene>
    <name evidence="21" type="primary">LOC105903513</name>
</gene>
<accession>A0A6P3W147</accession>
<organism evidence="20 21">
    <name type="scientific">Clupea harengus</name>
    <name type="common">Atlantic herring</name>
    <dbReference type="NCBI Taxonomy" id="7950"/>
    <lineage>
        <taxon>Eukaryota</taxon>
        <taxon>Metazoa</taxon>
        <taxon>Chordata</taxon>
        <taxon>Craniata</taxon>
        <taxon>Vertebrata</taxon>
        <taxon>Euteleostomi</taxon>
        <taxon>Actinopterygii</taxon>
        <taxon>Neopterygii</taxon>
        <taxon>Teleostei</taxon>
        <taxon>Clupei</taxon>
        <taxon>Clupeiformes</taxon>
        <taxon>Clupeoidei</taxon>
        <taxon>Clupeidae</taxon>
        <taxon>Clupea</taxon>
    </lineage>
</organism>
<protein>
    <recommendedName>
        <fullName evidence="17">Beta-1,4-galactosyltransferase</fullName>
        <shortName evidence="17">Beta-1,4-GalTase</shortName>
        <ecNumber evidence="17">2.4.1.-</ecNumber>
    </recommendedName>
</protein>
<dbReference type="EC" id="2.4.1.-" evidence="17"/>
<evidence type="ECO:0000256" key="4">
    <source>
        <dbReference type="ARBA" id="ARBA00005735"/>
    </source>
</evidence>
<keyword evidence="7 17" id="KW-0812">Transmembrane</keyword>
<evidence type="ECO:0000259" key="18">
    <source>
        <dbReference type="Pfam" id="PF02709"/>
    </source>
</evidence>
<evidence type="ECO:0000256" key="15">
    <source>
        <dbReference type="ARBA" id="ARBA00023211"/>
    </source>
</evidence>
<evidence type="ECO:0000256" key="2">
    <source>
        <dbReference type="ARBA" id="ARBA00004323"/>
    </source>
</evidence>
<evidence type="ECO:0000256" key="9">
    <source>
        <dbReference type="ARBA" id="ARBA00022968"/>
    </source>
</evidence>
<dbReference type="GO" id="GO:0008092">
    <property type="term" value="F:cytoskeletal protein binding"/>
    <property type="evidence" value="ECO:0007669"/>
    <property type="project" value="TreeGrafter"/>
</dbReference>
<dbReference type="Proteomes" id="UP000515152">
    <property type="component" value="Chromosome 22"/>
</dbReference>
<keyword evidence="13" id="KW-1015">Disulfide bond</keyword>
<comment type="subcellular location">
    <subcellularLocation>
        <location evidence="2 17">Golgi apparatus membrane</location>
        <topology evidence="2 17">Single-pass type II membrane protein</topology>
    </subcellularLocation>
</comment>
<evidence type="ECO:0000256" key="7">
    <source>
        <dbReference type="ARBA" id="ARBA00022692"/>
    </source>
</evidence>
<dbReference type="GO" id="GO:0046872">
    <property type="term" value="F:metal ion binding"/>
    <property type="evidence" value="ECO:0007669"/>
    <property type="project" value="UniProtKB-UniRule"/>
</dbReference>
<keyword evidence="12 17" id="KW-0472">Membrane</keyword>
<dbReference type="InterPro" id="IPR027791">
    <property type="entry name" value="Galactosyl_T_C"/>
</dbReference>
<dbReference type="InterPro" id="IPR029044">
    <property type="entry name" value="Nucleotide-diphossugar_trans"/>
</dbReference>
<evidence type="ECO:0000259" key="19">
    <source>
        <dbReference type="Pfam" id="PF13733"/>
    </source>
</evidence>
<dbReference type="Pfam" id="PF13733">
    <property type="entry name" value="Glyco_transf_7N"/>
    <property type="match status" value="1"/>
</dbReference>
<dbReference type="AlphaFoldDB" id="A0A6P3W147"/>
<dbReference type="Pfam" id="PF02709">
    <property type="entry name" value="Glyco_transf_7C"/>
    <property type="match status" value="1"/>
</dbReference>
<evidence type="ECO:0000256" key="5">
    <source>
        <dbReference type="ARBA" id="ARBA00022676"/>
    </source>
</evidence>
<dbReference type="PANTHER" id="PTHR19300:SF5">
    <property type="entry name" value="BETA-1,4-GALACTOSYLTRANSFERASE 1"/>
    <property type="match status" value="1"/>
</dbReference>
<dbReference type="GO" id="GO:0032580">
    <property type="term" value="C:Golgi cisterna membrane"/>
    <property type="evidence" value="ECO:0007669"/>
    <property type="project" value="UniProtKB-UniRule"/>
</dbReference>
<dbReference type="FunFam" id="3.90.550.10:FF:000028">
    <property type="entry name" value="beta-1,4-galactosyltransferase 1"/>
    <property type="match status" value="1"/>
</dbReference>
<dbReference type="InterPro" id="IPR003859">
    <property type="entry name" value="Galactosyl_T"/>
</dbReference>
<evidence type="ECO:0000256" key="14">
    <source>
        <dbReference type="ARBA" id="ARBA00023180"/>
    </source>
</evidence>
<evidence type="ECO:0000313" key="20">
    <source>
        <dbReference type="Proteomes" id="UP000515152"/>
    </source>
</evidence>
<keyword evidence="15 17" id="KW-0464">Manganese</keyword>
<dbReference type="Gene3D" id="3.90.550.10">
    <property type="entry name" value="Spore Coat Polysaccharide Biosynthesis Protein SpsA, Chain A"/>
    <property type="match status" value="1"/>
</dbReference>
<feature type="transmembrane region" description="Helical" evidence="17">
    <location>
        <begin position="15"/>
        <end position="36"/>
    </location>
</feature>
<comment type="catalytic activity">
    <reaction evidence="16">
        <text>N-acetyl-D-glucosamine + UDP-alpha-D-galactose = beta-D-galactosyl-(1-&gt;4)-N-acetyl-D-glucosamine + UDP + H(+)</text>
        <dbReference type="Rhea" id="RHEA:17745"/>
        <dbReference type="ChEBI" id="CHEBI:15378"/>
        <dbReference type="ChEBI" id="CHEBI:58223"/>
        <dbReference type="ChEBI" id="CHEBI:60152"/>
        <dbReference type="ChEBI" id="CHEBI:66914"/>
        <dbReference type="ChEBI" id="CHEBI:506227"/>
        <dbReference type="EC" id="2.4.1.90"/>
    </reaction>
    <physiologicalReaction direction="left-to-right" evidence="16">
        <dbReference type="Rhea" id="RHEA:17746"/>
    </physiologicalReaction>
</comment>
<dbReference type="SUPFAM" id="SSF53448">
    <property type="entry name" value="Nucleotide-diphospho-sugar transferases"/>
    <property type="match status" value="1"/>
</dbReference>
<keyword evidence="10 17" id="KW-1133">Transmembrane helix</keyword>
<feature type="domain" description="Galactosyltransferase C-terminal" evidence="18">
    <location>
        <begin position="224"/>
        <end position="300"/>
    </location>
</feature>
<evidence type="ECO:0000256" key="11">
    <source>
        <dbReference type="ARBA" id="ARBA00023034"/>
    </source>
</evidence>
<dbReference type="InterPro" id="IPR027995">
    <property type="entry name" value="Galactosyl_T_N"/>
</dbReference>
<dbReference type="UniPathway" id="UPA00378"/>
<evidence type="ECO:0000256" key="10">
    <source>
        <dbReference type="ARBA" id="ARBA00022989"/>
    </source>
</evidence>
<reference evidence="21" key="1">
    <citation type="submission" date="2025-08" db="UniProtKB">
        <authorList>
            <consortium name="RefSeq"/>
        </authorList>
    </citation>
    <scope>IDENTIFICATION</scope>
</reference>
<dbReference type="GO" id="GO:0003945">
    <property type="term" value="F:N-acetyllactosamine synthase activity"/>
    <property type="evidence" value="ECO:0007669"/>
    <property type="project" value="UniProtKB-EC"/>
</dbReference>
<dbReference type="GeneID" id="105903513"/>
<evidence type="ECO:0000256" key="12">
    <source>
        <dbReference type="ARBA" id="ARBA00023136"/>
    </source>
</evidence>
<evidence type="ECO:0000256" key="17">
    <source>
        <dbReference type="RuleBase" id="RU368121"/>
    </source>
</evidence>
<proteinExistence type="inferred from homology"/>
<feature type="domain" description="Galactosyltransferase N-terminal" evidence="19">
    <location>
        <begin position="87"/>
        <end position="219"/>
    </location>
</feature>
<dbReference type="CDD" id="cd00899">
    <property type="entry name" value="b4GalT"/>
    <property type="match status" value="1"/>
</dbReference>
<keyword evidence="20" id="KW-1185">Reference proteome</keyword>
<dbReference type="OrthoDB" id="10016069at2759"/>
<sequence length="354" mass="41006">MTPNLSNNFTIVSKAWTVVVLLCAVHFTITLFYYILHPEERVTFLPNPQIPLSRARGDALAVIFNIMQATVNGTESPEIRNDELQTCLETSPLLVGPFQVQFSSQVTLEMVRQENPELQEGGRWKPSDCIGLQRVAIIIPFRHRDEHLKYWLFYLHPLLQRQQLDYGIYVIEQDGETTFNRAKLLNVGFAEALKEYDYDCLVFSDVDIIPMDDRNIYKCYSQPRHIAVSMDKFGFRLPYYQYFGGVSALSKEQYLKINGLPNNYWGWGGEDDDIFNRLSIKGLSISRPNGVTGRCRMIRHSRDAHNEPNPKRFYNIAHTRQTMEIDGINSLKYQVIRIVKDQLFTKIVVDIGRQ</sequence>
<dbReference type="RefSeq" id="XP_012686733.1">
    <property type="nucleotide sequence ID" value="XM_012831279.3"/>
</dbReference>
<evidence type="ECO:0000256" key="8">
    <source>
        <dbReference type="ARBA" id="ARBA00022723"/>
    </source>
</evidence>
<dbReference type="GO" id="GO:0000139">
    <property type="term" value="C:Golgi membrane"/>
    <property type="evidence" value="ECO:0007669"/>
    <property type="project" value="UniProtKB-SubCell"/>
</dbReference>
<keyword evidence="8 17" id="KW-0479">Metal-binding</keyword>
<comment type="function">
    <text evidence="17">Responsible for the synthesis of complex-type N-linked oligosaccharides in many glycoproteins as well as the carbohydrate moieties of glycolipids.</text>
</comment>
<dbReference type="KEGG" id="char:105903513"/>
<evidence type="ECO:0000256" key="6">
    <source>
        <dbReference type="ARBA" id="ARBA00022679"/>
    </source>
</evidence>